<dbReference type="Pfam" id="PF07687">
    <property type="entry name" value="M20_dimer"/>
    <property type="match status" value="1"/>
</dbReference>
<dbReference type="Proteomes" id="UP000198426">
    <property type="component" value="Unassembled WGS sequence"/>
</dbReference>
<sequence length="419" mass="44607">MIEALRALIGSPTPMPPGDGYAAFADLVADLFRPLGGTAERVIVPRDLWDGPNLSGERINLILRPEMPGATDALPEAMIYFHTDTAPVGDGWTVAPCSLTQQGDRLYGRGTADMKGTIVAVRDALLRLATADTPLAFRPVLAFCTDEEGGRYPGIRHLAETRPLPEVLLNLNGSAEPRIWAGCLGSIDMTLTVTGRASHSGEPDRGINAAEALLPALVALNALKTTVETRTTALPPPPWSDGPLRARLNVTAIHAGEKGSALPGLAQATINRRYLAEENEDVVLDELRAAVTNALEGTPALDWTMQVTGHLPPVSDPDGPATRRWILARARAFGLPEDAFLRYGSGTSSDFGWVQKAGLKHMLLGGLSRPDRNVHGPDEFTTVEDLRSLSDAIFLFLAEGCAPQGAEQTGNAPTEGSPQ</sequence>
<evidence type="ECO:0000313" key="7">
    <source>
        <dbReference type="EMBL" id="SNT01861.1"/>
    </source>
</evidence>
<dbReference type="InterPro" id="IPR036264">
    <property type="entry name" value="Bact_exopeptidase_dim_dom"/>
</dbReference>
<dbReference type="PANTHER" id="PTHR43808">
    <property type="entry name" value="ACETYLORNITHINE DEACETYLASE"/>
    <property type="match status" value="1"/>
</dbReference>
<evidence type="ECO:0000313" key="8">
    <source>
        <dbReference type="Proteomes" id="UP000198426"/>
    </source>
</evidence>
<dbReference type="Gene3D" id="3.40.630.10">
    <property type="entry name" value="Zn peptidases"/>
    <property type="match status" value="1"/>
</dbReference>
<evidence type="ECO:0000256" key="3">
    <source>
        <dbReference type="ARBA" id="ARBA00022723"/>
    </source>
</evidence>
<evidence type="ECO:0000256" key="2">
    <source>
        <dbReference type="ARBA" id="ARBA00006247"/>
    </source>
</evidence>
<keyword evidence="3" id="KW-0479">Metal-binding</keyword>
<dbReference type="SUPFAM" id="SSF55031">
    <property type="entry name" value="Bacterial exopeptidase dimerisation domain"/>
    <property type="match status" value="1"/>
</dbReference>
<dbReference type="PANTHER" id="PTHR43808:SF8">
    <property type="entry name" value="PEPTIDASE M20 DIMERISATION DOMAIN-CONTAINING PROTEIN"/>
    <property type="match status" value="1"/>
</dbReference>
<dbReference type="RefSeq" id="WP_217898316.1">
    <property type="nucleotide sequence ID" value="NZ_FZOY01000005.1"/>
</dbReference>
<keyword evidence="8" id="KW-1185">Reference proteome</keyword>
<dbReference type="GO" id="GO:0016787">
    <property type="term" value="F:hydrolase activity"/>
    <property type="evidence" value="ECO:0007669"/>
    <property type="project" value="UniProtKB-KW"/>
</dbReference>
<evidence type="ECO:0000259" key="6">
    <source>
        <dbReference type="Pfam" id="PF07687"/>
    </source>
</evidence>
<organism evidence="7 8">
    <name type="scientific">Tropicimonas sediminicola</name>
    <dbReference type="NCBI Taxonomy" id="1031541"/>
    <lineage>
        <taxon>Bacteria</taxon>
        <taxon>Pseudomonadati</taxon>
        <taxon>Pseudomonadota</taxon>
        <taxon>Alphaproteobacteria</taxon>
        <taxon>Rhodobacterales</taxon>
        <taxon>Roseobacteraceae</taxon>
        <taxon>Tropicimonas</taxon>
    </lineage>
</organism>
<gene>
    <name evidence="7" type="ORF">SAMN05421757_105144</name>
</gene>
<comment type="similarity">
    <text evidence="2">Belongs to the peptidase M20A family.</text>
</comment>
<feature type="domain" description="Peptidase M20 dimerisation" evidence="6">
    <location>
        <begin position="185"/>
        <end position="296"/>
    </location>
</feature>
<dbReference type="GO" id="GO:0046872">
    <property type="term" value="F:metal ion binding"/>
    <property type="evidence" value="ECO:0007669"/>
    <property type="project" value="UniProtKB-KW"/>
</dbReference>
<dbReference type="InterPro" id="IPR050072">
    <property type="entry name" value="Peptidase_M20A"/>
</dbReference>
<dbReference type="InterPro" id="IPR011650">
    <property type="entry name" value="Peptidase_M20_dimer"/>
</dbReference>
<dbReference type="SUPFAM" id="SSF53187">
    <property type="entry name" value="Zn-dependent exopeptidases"/>
    <property type="match status" value="1"/>
</dbReference>
<evidence type="ECO:0000256" key="4">
    <source>
        <dbReference type="ARBA" id="ARBA00022801"/>
    </source>
</evidence>
<keyword evidence="5" id="KW-0862">Zinc</keyword>
<dbReference type="AlphaFoldDB" id="A0A239J7J0"/>
<dbReference type="InterPro" id="IPR002933">
    <property type="entry name" value="Peptidase_M20"/>
</dbReference>
<accession>A0A239J7J0</accession>
<proteinExistence type="inferred from homology"/>
<protein>
    <submittedName>
        <fullName evidence="7">Succinyl-diaminopimelate desuccinylase</fullName>
    </submittedName>
</protein>
<reference evidence="7 8" key="1">
    <citation type="submission" date="2017-06" db="EMBL/GenBank/DDBJ databases">
        <authorList>
            <person name="Kim H.J."/>
            <person name="Triplett B.A."/>
        </authorList>
    </citation>
    <scope>NUCLEOTIDE SEQUENCE [LARGE SCALE GENOMIC DNA]</scope>
    <source>
        <strain evidence="7 8">DSM 29339</strain>
    </source>
</reference>
<dbReference type="Gene3D" id="3.30.70.360">
    <property type="match status" value="1"/>
</dbReference>
<dbReference type="EMBL" id="FZOY01000005">
    <property type="protein sequence ID" value="SNT01861.1"/>
    <property type="molecule type" value="Genomic_DNA"/>
</dbReference>
<evidence type="ECO:0000256" key="1">
    <source>
        <dbReference type="ARBA" id="ARBA00001947"/>
    </source>
</evidence>
<evidence type="ECO:0000256" key="5">
    <source>
        <dbReference type="ARBA" id="ARBA00022833"/>
    </source>
</evidence>
<dbReference type="Pfam" id="PF01546">
    <property type="entry name" value="Peptidase_M20"/>
    <property type="match status" value="1"/>
</dbReference>
<comment type="cofactor">
    <cofactor evidence="1">
        <name>Zn(2+)</name>
        <dbReference type="ChEBI" id="CHEBI:29105"/>
    </cofactor>
</comment>
<name>A0A239J7J0_9RHOB</name>
<keyword evidence="4" id="KW-0378">Hydrolase</keyword>